<dbReference type="GO" id="GO:0005506">
    <property type="term" value="F:iron ion binding"/>
    <property type="evidence" value="ECO:0007669"/>
    <property type="project" value="InterPro"/>
</dbReference>
<evidence type="ECO:0000256" key="3">
    <source>
        <dbReference type="ARBA" id="ARBA00022989"/>
    </source>
</evidence>
<keyword evidence="2" id="KW-0812">Transmembrane</keyword>
<keyword evidence="3" id="KW-1133">Transmembrane helix</keyword>
<evidence type="ECO:0000313" key="6">
    <source>
        <dbReference type="EMBL" id="CAE7211118.1"/>
    </source>
</evidence>
<dbReference type="GO" id="GO:0016491">
    <property type="term" value="F:oxidoreductase activity"/>
    <property type="evidence" value="ECO:0007669"/>
    <property type="project" value="InterPro"/>
</dbReference>
<name>A0A812JXN0_SYMPI</name>
<evidence type="ECO:0000313" key="7">
    <source>
        <dbReference type="Proteomes" id="UP000649617"/>
    </source>
</evidence>
<keyword evidence="4" id="KW-0472">Membrane</keyword>
<dbReference type="OrthoDB" id="408954at2759"/>
<gene>
    <name evidence="6" type="primary">SMO1-3</name>
    <name evidence="6" type="ORF">SPIL2461_LOCUS2304</name>
</gene>
<dbReference type="Pfam" id="PF04116">
    <property type="entry name" value="FA_hydroxylase"/>
    <property type="match status" value="1"/>
</dbReference>
<protein>
    <submittedName>
        <fullName evidence="6">SMO1-3 protein</fullName>
    </submittedName>
</protein>
<accession>A0A812JXN0</accession>
<feature type="non-terminal residue" evidence="6">
    <location>
        <position position="225"/>
    </location>
</feature>
<dbReference type="InterPro" id="IPR050307">
    <property type="entry name" value="Sterol_Desaturase_Related"/>
</dbReference>
<comment type="caution">
    <text evidence="6">The sequence shown here is derived from an EMBL/GenBank/DDBJ whole genome shotgun (WGS) entry which is preliminary data.</text>
</comment>
<dbReference type="GO" id="GO:0016020">
    <property type="term" value="C:membrane"/>
    <property type="evidence" value="ECO:0007669"/>
    <property type="project" value="UniProtKB-SubCell"/>
</dbReference>
<dbReference type="PANTHER" id="PTHR11863">
    <property type="entry name" value="STEROL DESATURASE"/>
    <property type="match status" value="1"/>
</dbReference>
<organism evidence="6 7">
    <name type="scientific">Symbiodinium pilosum</name>
    <name type="common">Dinoflagellate</name>
    <dbReference type="NCBI Taxonomy" id="2952"/>
    <lineage>
        <taxon>Eukaryota</taxon>
        <taxon>Sar</taxon>
        <taxon>Alveolata</taxon>
        <taxon>Dinophyceae</taxon>
        <taxon>Suessiales</taxon>
        <taxon>Symbiodiniaceae</taxon>
        <taxon>Symbiodinium</taxon>
    </lineage>
</organism>
<feature type="non-terminal residue" evidence="6">
    <location>
        <position position="1"/>
    </location>
</feature>
<keyword evidence="7" id="KW-1185">Reference proteome</keyword>
<dbReference type="AlphaFoldDB" id="A0A812JXN0"/>
<dbReference type="EMBL" id="CAJNIZ010002487">
    <property type="protein sequence ID" value="CAE7211118.1"/>
    <property type="molecule type" value="Genomic_DNA"/>
</dbReference>
<dbReference type="InterPro" id="IPR006694">
    <property type="entry name" value="Fatty_acid_hydroxylase"/>
</dbReference>
<comment type="subcellular location">
    <subcellularLocation>
        <location evidence="1">Membrane</location>
    </subcellularLocation>
</comment>
<dbReference type="Proteomes" id="UP000649617">
    <property type="component" value="Unassembled WGS sequence"/>
</dbReference>
<proteinExistence type="predicted"/>
<feature type="domain" description="Fatty acid hydroxylase" evidence="5">
    <location>
        <begin position="168"/>
        <end position="219"/>
    </location>
</feature>
<dbReference type="GO" id="GO:0008610">
    <property type="term" value="P:lipid biosynthetic process"/>
    <property type="evidence" value="ECO:0007669"/>
    <property type="project" value="InterPro"/>
</dbReference>
<evidence type="ECO:0000256" key="1">
    <source>
        <dbReference type="ARBA" id="ARBA00004370"/>
    </source>
</evidence>
<evidence type="ECO:0000259" key="5">
    <source>
        <dbReference type="Pfam" id="PF04116"/>
    </source>
</evidence>
<evidence type="ECO:0000256" key="2">
    <source>
        <dbReference type="ARBA" id="ARBA00022692"/>
    </source>
</evidence>
<sequence>ELAYTLEYPSEKLSFRHHFSSLLLSGDWSLTLLELGSLGSLVAAAWLLPGEKVNVPGSWTLKELAAFLCTKAAVTRLYNTYLEAIFFTFPRFRTQPPKEHALKEKKDLCGRDMEQLQTILFHDRLTLLSQFAFNVGLYYAIPGYYPAATDVVAPLHERALRLVGNHYLMSFGMYWMHRALHVVPFLWDNIHSYHHWAKHPLSRNTYDDHWLDNFGNAVVGHFCAQ</sequence>
<evidence type="ECO:0000256" key="4">
    <source>
        <dbReference type="ARBA" id="ARBA00023136"/>
    </source>
</evidence>
<reference evidence="6" key="1">
    <citation type="submission" date="2021-02" db="EMBL/GenBank/DDBJ databases">
        <authorList>
            <person name="Dougan E. K."/>
            <person name="Rhodes N."/>
            <person name="Thang M."/>
            <person name="Chan C."/>
        </authorList>
    </citation>
    <scope>NUCLEOTIDE SEQUENCE</scope>
</reference>